<feature type="compositionally biased region" description="Pro residues" evidence="8">
    <location>
        <begin position="170"/>
        <end position="179"/>
    </location>
</feature>
<accession>A0A1X2GL77</accession>
<keyword evidence="5" id="KW-0862">Zinc</keyword>
<evidence type="ECO:0000259" key="9">
    <source>
        <dbReference type="PROSITE" id="PS50157"/>
    </source>
</evidence>
<dbReference type="GO" id="GO:0010468">
    <property type="term" value="P:regulation of gene expression"/>
    <property type="evidence" value="ECO:0007669"/>
    <property type="project" value="TreeGrafter"/>
</dbReference>
<protein>
    <recommendedName>
        <fullName evidence="9">C2H2-type domain-containing protein</fullName>
    </recommendedName>
</protein>
<dbReference type="GO" id="GO:0005634">
    <property type="term" value="C:nucleus"/>
    <property type="evidence" value="ECO:0007669"/>
    <property type="project" value="UniProtKB-SubCell"/>
</dbReference>
<evidence type="ECO:0000256" key="3">
    <source>
        <dbReference type="ARBA" id="ARBA00022737"/>
    </source>
</evidence>
<dbReference type="GO" id="GO:0008270">
    <property type="term" value="F:zinc ion binding"/>
    <property type="evidence" value="ECO:0007669"/>
    <property type="project" value="UniProtKB-KW"/>
</dbReference>
<dbReference type="PANTHER" id="PTHR16515:SF66">
    <property type="entry name" value="C2H2-TYPE DOMAIN-CONTAINING PROTEIN"/>
    <property type="match status" value="1"/>
</dbReference>
<feature type="region of interest" description="Disordered" evidence="8">
    <location>
        <begin position="21"/>
        <end position="50"/>
    </location>
</feature>
<evidence type="ECO:0000313" key="11">
    <source>
        <dbReference type="Proteomes" id="UP000242146"/>
    </source>
</evidence>
<feature type="region of interest" description="Disordered" evidence="8">
    <location>
        <begin position="132"/>
        <end position="313"/>
    </location>
</feature>
<dbReference type="PROSITE" id="PS50157">
    <property type="entry name" value="ZINC_FINGER_C2H2_2"/>
    <property type="match status" value="2"/>
</dbReference>
<dbReference type="EMBL" id="MCGT01000011">
    <property type="protein sequence ID" value="ORX55632.1"/>
    <property type="molecule type" value="Genomic_DNA"/>
</dbReference>
<evidence type="ECO:0000256" key="2">
    <source>
        <dbReference type="ARBA" id="ARBA00022723"/>
    </source>
</evidence>
<proteinExistence type="predicted"/>
<feature type="compositionally biased region" description="Basic residues" evidence="8">
    <location>
        <begin position="204"/>
        <end position="215"/>
    </location>
</feature>
<evidence type="ECO:0000256" key="4">
    <source>
        <dbReference type="ARBA" id="ARBA00022771"/>
    </source>
</evidence>
<keyword evidence="2" id="KW-0479">Metal-binding</keyword>
<reference evidence="10 11" key="1">
    <citation type="submission" date="2016-07" db="EMBL/GenBank/DDBJ databases">
        <title>Pervasive Adenine N6-methylation of Active Genes in Fungi.</title>
        <authorList>
            <consortium name="DOE Joint Genome Institute"/>
            <person name="Mondo S.J."/>
            <person name="Dannebaum R.O."/>
            <person name="Kuo R.C."/>
            <person name="Labutti K."/>
            <person name="Haridas S."/>
            <person name="Kuo A."/>
            <person name="Salamov A."/>
            <person name="Ahrendt S.R."/>
            <person name="Lipzen A."/>
            <person name="Sullivan W."/>
            <person name="Andreopoulos W.B."/>
            <person name="Clum A."/>
            <person name="Lindquist E."/>
            <person name="Daum C."/>
            <person name="Ramamoorthy G.K."/>
            <person name="Gryganskyi A."/>
            <person name="Culley D."/>
            <person name="Magnuson J.K."/>
            <person name="James T.Y."/>
            <person name="O'Malley M.A."/>
            <person name="Stajich J.E."/>
            <person name="Spatafora J.W."/>
            <person name="Visel A."/>
            <person name="Grigoriev I.V."/>
        </authorList>
    </citation>
    <scope>NUCLEOTIDE SEQUENCE [LARGE SCALE GENOMIC DNA]</scope>
    <source>
        <strain evidence="10 11">NRRL 3301</strain>
    </source>
</reference>
<feature type="region of interest" description="Disordered" evidence="8">
    <location>
        <begin position="68"/>
        <end position="114"/>
    </location>
</feature>
<dbReference type="Gene3D" id="3.30.160.60">
    <property type="entry name" value="Classic Zinc Finger"/>
    <property type="match status" value="2"/>
</dbReference>
<dbReference type="SUPFAM" id="SSF57667">
    <property type="entry name" value="beta-beta-alpha zinc fingers"/>
    <property type="match status" value="1"/>
</dbReference>
<evidence type="ECO:0000256" key="1">
    <source>
        <dbReference type="ARBA" id="ARBA00004123"/>
    </source>
</evidence>
<feature type="compositionally biased region" description="Low complexity" evidence="8">
    <location>
        <begin position="68"/>
        <end position="88"/>
    </location>
</feature>
<dbReference type="AlphaFoldDB" id="A0A1X2GL77"/>
<comment type="caution">
    <text evidence="10">The sequence shown here is derived from an EMBL/GenBank/DDBJ whole genome shotgun (WGS) entry which is preliminary data.</text>
</comment>
<dbReference type="PRINTS" id="PR01217">
    <property type="entry name" value="PRICHEXTENSN"/>
</dbReference>
<keyword evidence="3" id="KW-0677">Repeat</keyword>
<feature type="compositionally biased region" description="Polar residues" evidence="8">
    <location>
        <begin position="34"/>
        <end position="48"/>
    </location>
</feature>
<evidence type="ECO:0000256" key="6">
    <source>
        <dbReference type="ARBA" id="ARBA00023242"/>
    </source>
</evidence>
<name>A0A1X2GL77_9FUNG</name>
<dbReference type="PROSITE" id="PS00028">
    <property type="entry name" value="ZINC_FINGER_C2H2_1"/>
    <property type="match status" value="2"/>
</dbReference>
<dbReference type="PANTHER" id="PTHR16515">
    <property type="entry name" value="PR DOMAIN ZINC FINGER PROTEIN"/>
    <property type="match status" value="1"/>
</dbReference>
<feature type="compositionally biased region" description="Polar residues" evidence="8">
    <location>
        <begin position="194"/>
        <end position="203"/>
    </location>
</feature>
<dbReference type="InterPro" id="IPR050331">
    <property type="entry name" value="Zinc_finger"/>
</dbReference>
<gene>
    <name evidence="10" type="ORF">DM01DRAFT_1406826</name>
</gene>
<keyword evidence="11" id="KW-1185">Reference proteome</keyword>
<dbReference type="SMART" id="SM00355">
    <property type="entry name" value="ZnF_C2H2"/>
    <property type="match status" value="2"/>
</dbReference>
<dbReference type="STRING" id="101127.A0A1X2GL77"/>
<organism evidence="10 11">
    <name type="scientific">Hesseltinella vesiculosa</name>
    <dbReference type="NCBI Taxonomy" id="101127"/>
    <lineage>
        <taxon>Eukaryota</taxon>
        <taxon>Fungi</taxon>
        <taxon>Fungi incertae sedis</taxon>
        <taxon>Mucoromycota</taxon>
        <taxon>Mucoromycotina</taxon>
        <taxon>Mucoromycetes</taxon>
        <taxon>Mucorales</taxon>
        <taxon>Cunninghamellaceae</taxon>
        <taxon>Hesseltinella</taxon>
    </lineage>
</organism>
<feature type="compositionally biased region" description="Low complexity" evidence="8">
    <location>
        <begin position="275"/>
        <end position="293"/>
    </location>
</feature>
<dbReference type="InterPro" id="IPR013087">
    <property type="entry name" value="Znf_C2H2_type"/>
</dbReference>
<dbReference type="Proteomes" id="UP000242146">
    <property type="component" value="Unassembled WGS sequence"/>
</dbReference>
<dbReference type="FunFam" id="3.30.160.60:FF:000358">
    <property type="entry name" value="zinc finger protein 24"/>
    <property type="match status" value="1"/>
</dbReference>
<comment type="subcellular location">
    <subcellularLocation>
        <location evidence="1">Nucleus</location>
    </subcellularLocation>
</comment>
<dbReference type="OrthoDB" id="2287479at2759"/>
<keyword evidence="4 7" id="KW-0863">Zinc-finger</keyword>
<sequence>MSMSTSTTSLPSIKFLLNQSSEDKKYTRGHRASHSVSSLPTELQNLSLNAPHAKDDLAVDHKQLLTSNSATTSTSVSSACSSPSHTPQHPSPSPPTLLHPVLPSSRPSHHQRSVSDLPHLLSIRQQYQSASPIPLYQPTPTYCTTLSPPNPSPSSSREPFAAQTSNAAILPPPPPPPPPAEHRHLLGLPPSPHRQPSSMSTSTSHRKRHQTHRRAVSATTVDHLIHPSHLHVPPVPPIPWAHRSHSNSPPGSPMDAFINDRQKKSTVPGAPSPFLPTQSSTPSQPTSPPSVAADPEDEDPAADSARHLPTHAMVNGMRLPRDMVTGRYLCPYCQKAFSRPSSLRIHTYSHTGEKPFVCSEKGCGRRFSVQSNMRRHLRVHRLGRKHQYMRMDYLK</sequence>
<dbReference type="Pfam" id="PF00096">
    <property type="entry name" value="zf-C2H2"/>
    <property type="match status" value="2"/>
</dbReference>
<evidence type="ECO:0000256" key="7">
    <source>
        <dbReference type="PROSITE-ProRule" id="PRU00042"/>
    </source>
</evidence>
<feature type="domain" description="C2H2-type" evidence="9">
    <location>
        <begin position="328"/>
        <end position="355"/>
    </location>
</feature>
<evidence type="ECO:0000256" key="5">
    <source>
        <dbReference type="ARBA" id="ARBA00022833"/>
    </source>
</evidence>
<feature type="domain" description="C2H2-type" evidence="9">
    <location>
        <begin position="356"/>
        <end position="385"/>
    </location>
</feature>
<evidence type="ECO:0000313" key="10">
    <source>
        <dbReference type="EMBL" id="ORX55632.1"/>
    </source>
</evidence>
<evidence type="ECO:0000256" key="8">
    <source>
        <dbReference type="SAM" id="MobiDB-lite"/>
    </source>
</evidence>
<keyword evidence="6" id="KW-0539">Nucleus</keyword>
<dbReference type="InterPro" id="IPR036236">
    <property type="entry name" value="Znf_C2H2_sf"/>
</dbReference>